<dbReference type="InterPro" id="IPR011009">
    <property type="entry name" value="Kinase-like_dom_sf"/>
</dbReference>
<dbReference type="Gene3D" id="1.10.510.10">
    <property type="entry name" value="Transferase(Phosphotransferase) domain 1"/>
    <property type="match status" value="1"/>
</dbReference>
<evidence type="ECO:0008006" key="3">
    <source>
        <dbReference type="Google" id="ProtNLM"/>
    </source>
</evidence>
<protein>
    <recommendedName>
        <fullName evidence="3">Protein kinase domain-containing protein</fullName>
    </recommendedName>
</protein>
<dbReference type="AlphaFoldDB" id="A0A835VXJ7"/>
<organism evidence="1 2">
    <name type="scientific">Chlamydomonas incerta</name>
    <dbReference type="NCBI Taxonomy" id="51695"/>
    <lineage>
        <taxon>Eukaryota</taxon>
        <taxon>Viridiplantae</taxon>
        <taxon>Chlorophyta</taxon>
        <taxon>core chlorophytes</taxon>
        <taxon>Chlorophyceae</taxon>
        <taxon>CS clade</taxon>
        <taxon>Chlamydomonadales</taxon>
        <taxon>Chlamydomonadaceae</taxon>
        <taxon>Chlamydomonas</taxon>
    </lineage>
</organism>
<accession>A0A835VXJ7</accession>
<keyword evidence="2" id="KW-1185">Reference proteome</keyword>
<sequence length="452" mass="48265">MDVGSAARDVNPTTEYLKACLQSPTTPGTLCALLLSGDTAALRQCLETPVTPSLPLPPDAARQLVALEPWLRGQLVPDTQQQEWSCRLQRPDFLFWVNNALLLKGEERAAAGDLNIAVNELATKTTEAWAAGLLPNVPRPCMLAYAAAGPLLPFFCIRPMQHGGGSGGGSGSRSRSSAQVQPISGVLDLATVQGRLAALTAAFNIWRLLDDYAASGAPAPPMAMGQTLMSDGCRLTLLQGFIRKAIPGFRESHEQYTSFELLQQLYASLGKPGHQHAIIKAAEPPRLDADGTYVVHLVPVGVPCAGPPGSEDGLAAAVAGVLRGLAALHAEGFVHRDVRWPNVIFLPQDARWLLIDLEHAGREGCDCSQHPFPLRYWSSRTLLPDGRYRAASDLRMVAEQLMAGLPFELSAAGADLRQRLLQAGEVSSSSSSSSLTAEEALAHAWLSGHARS</sequence>
<dbReference type="SUPFAM" id="SSF56112">
    <property type="entry name" value="Protein kinase-like (PK-like)"/>
    <property type="match status" value="1"/>
</dbReference>
<evidence type="ECO:0000313" key="2">
    <source>
        <dbReference type="Proteomes" id="UP000650467"/>
    </source>
</evidence>
<gene>
    <name evidence="1" type="ORF">HXX76_008744</name>
</gene>
<comment type="caution">
    <text evidence="1">The sequence shown here is derived from an EMBL/GenBank/DDBJ whole genome shotgun (WGS) entry which is preliminary data.</text>
</comment>
<reference evidence="1" key="1">
    <citation type="journal article" date="2020" name="bioRxiv">
        <title>Comparative genomics of Chlamydomonas.</title>
        <authorList>
            <person name="Craig R.J."/>
            <person name="Hasan A.R."/>
            <person name="Ness R.W."/>
            <person name="Keightley P.D."/>
        </authorList>
    </citation>
    <scope>NUCLEOTIDE SEQUENCE</scope>
    <source>
        <strain evidence="1">SAG 7.73</strain>
    </source>
</reference>
<evidence type="ECO:0000313" key="1">
    <source>
        <dbReference type="EMBL" id="KAG2433017.1"/>
    </source>
</evidence>
<name>A0A835VXJ7_CHLIN</name>
<proteinExistence type="predicted"/>
<dbReference type="OrthoDB" id="2436248at2759"/>
<dbReference type="Proteomes" id="UP000650467">
    <property type="component" value="Unassembled WGS sequence"/>
</dbReference>
<dbReference type="EMBL" id="JAEHOC010000020">
    <property type="protein sequence ID" value="KAG2433017.1"/>
    <property type="molecule type" value="Genomic_DNA"/>
</dbReference>